<proteinExistence type="inferred from homology"/>
<evidence type="ECO:0000259" key="5">
    <source>
        <dbReference type="Pfam" id="PF13614"/>
    </source>
</evidence>
<dbReference type="CDD" id="cd02042">
    <property type="entry name" value="ParAB_family"/>
    <property type="match status" value="1"/>
</dbReference>
<protein>
    <recommendedName>
        <fullName evidence="4">Sporulation initiation inhibitor protein Soj</fullName>
    </recommendedName>
</protein>
<dbReference type="Pfam" id="PF13614">
    <property type="entry name" value="AAA_31"/>
    <property type="match status" value="1"/>
</dbReference>
<dbReference type="PANTHER" id="PTHR13696">
    <property type="entry name" value="P-LOOP CONTAINING NUCLEOSIDE TRIPHOSPHATE HYDROLASE"/>
    <property type="match status" value="1"/>
</dbReference>
<dbReference type="AlphaFoldDB" id="A0A653YE77"/>
<sequence>MNEKLVKLKVGDIVGKIIAITNQKGGVGKTTTSVNLGACLAYIGKRVLLVDIDPQGNATSGIGIEKADVEKCVYDILVDDADVLDVIKTTEVENLDVIPATIQLAGAEIELVPTISREVRLKRALESVKQNYDYMIIDCPPSLGLLTINALTASDSVLIPVQCEYYALEGLSQLLNTVRLVQKHLNTDLAIEGVLLTMLDARTNLGIQVIEEVKKYFRDKVYQTVIPRNVRLSEAPSHGKPIILYDPRSRGADVYLDLAKEVDANG</sequence>
<dbReference type="SUPFAM" id="SSF52540">
    <property type="entry name" value="P-loop containing nucleoside triphosphate hydrolases"/>
    <property type="match status" value="1"/>
</dbReference>
<evidence type="ECO:0000256" key="3">
    <source>
        <dbReference type="ARBA" id="ARBA00062323"/>
    </source>
</evidence>
<dbReference type="Proteomes" id="UP000433089">
    <property type="component" value="Unassembled WGS sequence"/>
</dbReference>
<dbReference type="PANTHER" id="PTHR13696:SF52">
    <property type="entry name" value="PARA FAMILY PROTEIN CT_582"/>
    <property type="match status" value="1"/>
</dbReference>
<comment type="similarity">
    <text evidence="1">Belongs to the ParA family.</text>
</comment>
<dbReference type="InterPro" id="IPR050678">
    <property type="entry name" value="DNA_Partitioning_ATPase"/>
</dbReference>
<comment type="catalytic activity">
    <reaction evidence="2">
        <text>ATP + H2O = ADP + phosphate + H(+)</text>
        <dbReference type="Rhea" id="RHEA:13065"/>
        <dbReference type="ChEBI" id="CHEBI:15377"/>
        <dbReference type="ChEBI" id="CHEBI:15378"/>
        <dbReference type="ChEBI" id="CHEBI:30616"/>
        <dbReference type="ChEBI" id="CHEBI:43474"/>
        <dbReference type="ChEBI" id="CHEBI:456216"/>
    </reaction>
</comment>
<name>A0A653YE77_BACAB</name>
<accession>A0A653YE77</accession>
<organism evidence="6 7">
    <name type="scientific">Bacillus altitudinis</name>
    <dbReference type="NCBI Taxonomy" id="293387"/>
    <lineage>
        <taxon>Bacteria</taxon>
        <taxon>Bacillati</taxon>
        <taxon>Bacillota</taxon>
        <taxon>Bacilli</taxon>
        <taxon>Bacillales</taxon>
        <taxon>Bacillaceae</taxon>
        <taxon>Bacillus</taxon>
    </lineage>
</organism>
<evidence type="ECO:0000256" key="4">
    <source>
        <dbReference type="ARBA" id="ARBA00071824"/>
    </source>
</evidence>
<evidence type="ECO:0000313" key="7">
    <source>
        <dbReference type="Proteomes" id="UP000433089"/>
    </source>
</evidence>
<dbReference type="Gene3D" id="3.40.50.300">
    <property type="entry name" value="P-loop containing nucleotide triphosphate hydrolases"/>
    <property type="match status" value="1"/>
</dbReference>
<dbReference type="PIRSF" id="PIRSF009320">
    <property type="entry name" value="Nuc_binding_HP_1000"/>
    <property type="match status" value="1"/>
</dbReference>
<evidence type="ECO:0000313" key="6">
    <source>
        <dbReference type="EMBL" id="VXC40788.1"/>
    </source>
</evidence>
<comment type="subunit">
    <text evidence="3">Dimerizes in the presence of ATP but not ADP; ATP-binding is required for double-stranded (ds)DNA-binding. Interacts with DnaA.</text>
</comment>
<evidence type="ECO:0000256" key="2">
    <source>
        <dbReference type="ARBA" id="ARBA00049360"/>
    </source>
</evidence>
<gene>
    <name evidence="6" type="primary">parA</name>
    <name evidence="6" type="ORF">BACI348_51129</name>
</gene>
<dbReference type="InterPro" id="IPR025669">
    <property type="entry name" value="AAA_dom"/>
</dbReference>
<feature type="domain" description="AAA" evidence="5">
    <location>
        <begin position="16"/>
        <end position="191"/>
    </location>
</feature>
<dbReference type="PRINTS" id="PR00091">
    <property type="entry name" value="NITROGNASEII"/>
</dbReference>
<dbReference type="EMBL" id="CABWLH010000010">
    <property type="protein sequence ID" value="VXC40788.1"/>
    <property type="molecule type" value="Genomic_DNA"/>
</dbReference>
<reference evidence="6 7" key="1">
    <citation type="submission" date="2019-10" db="EMBL/GenBank/DDBJ databases">
        <authorList>
            <person name="Karimi E."/>
        </authorList>
    </citation>
    <scope>NUCLEOTIDE SEQUENCE [LARGE SCALE GENOMIC DNA]</scope>
    <source>
        <strain evidence="6">Bacillus sp. 348</strain>
    </source>
</reference>
<dbReference type="InterPro" id="IPR027417">
    <property type="entry name" value="P-loop_NTPase"/>
</dbReference>
<evidence type="ECO:0000256" key="1">
    <source>
        <dbReference type="ARBA" id="ARBA00006976"/>
    </source>
</evidence>
<dbReference type="FunFam" id="3.40.50.300:FF:000285">
    <property type="entry name" value="Sporulation initiation inhibitor Soj"/>
    <property type="match status" value="1"/>
</dbReference>